<feature type="domain" description="Cadherin" evidence="14">
    <location>
        <begin position="216"/>
        <end position="326"/>
    </location>
</feature>
<proteinExistence type="predicted"/>
<feature type="domain" description="Cadherin" evidence="14">
    <location>
        <begin position="88"/>
        <end position="201"/>
    </location>
</feature>
<dbReference type="PROSITE" id="PS50268">
    <property type="entry name" value="CADHERIN_2"/>
    <property type="match status" value="12"/>
</dbReference>
<dbReference type="FunFam" id="2.60.40.60:FF:000092">
    <property type="entry name" value="Protocadherin 8"/>
    <property type="match status" value="1"/>
</dbReference>
<evidence type="ECO:0000256" key="3">
    <source>
        <dbReference type="ARBA" id="ARBA00022692"/>
    </source>
</evidence>
<feature type="domain" description="Cadherin" evidence="14">
    <location>
        <begin position="676"/>
        <end position="794"/>
    </location>
</feature>
<dbReference type="EMBL" id="JBJQND010000005">
    <property type="protein sequence ID" value="KAL3877426.1"/>
    <property type="molecule type" value="Genomic_DNA"/>
</dbReference>
<keyword evidence="16" id="KW-1185">Reference proteome</keyword>
<name>A0ABD3WVE1_SINWO</name>
<keyword evidence="9 13" id="KW-1133">Transmembrane helix</keyword>
<dbReference type="SUPFAM" id="SSF49313">
    <property type="entry name" value="Cadherin-like"/>
    <property type="match status" value="12"/>
</dbReference>
<feature type="transmembrane region" description="Helical" evidence="13">
    <location>
        <begin position="1576"/>
        <end position="1597"/>
    </location>
</feature>
<keyword evidence="10 13" id="KW-0472">Membrane</keyword>
<evidence type="ECO:0000256" key="2">
    <source>
        <dbReference type="ARBA" id="ARBA00022475"/>
    </source>
</evidence>
<dbReference type="PROSITE" id="PS00232">
    <property type="entry name" value="CADHERIN_1"/>
    <property type="match status" value="2"/>
</dbReference>
<keyword evidence="6" id="KW-0677">Repeat</keyword>
<dbReference type="SMART" id="SM00112">
    <property type="entry name" value="CA"/>
    <property type="match status" value="11"/>
</dbReference>
<dbReference type="Pfam" id="PF00028">
    <property type="entry name" value="Cadherin"/>
    <property type="match status" value="8"/>
</dbReference>
<dbReference type="GO" id="GO:0007155">
    <property type="term" value="P:cell adhesion"/>
    <property type="evidence" value="ECO:0007669"/>
    <property type="project" value="UniProtKB-KW"/>
</dbReference>
<dbReference type="InterPro" id="IPR020894">
    <property type="entry name" value="Cadherin_CS"/>
</dbReference>
<dbReference type="FunFam" id="2.60.40.60:FF:000123">
    <property type="entry name" value="Protocadherin beta 4"/>
    <property type="match status" value="1"/>
</dbReference>
<keyword evidence="11" id="KW-0325">Glycoprotein</keyword>
<accession>A0ABD3WVE1</accession>
<keyword evidence="7 12" id="KW-0106">Calcium</keyword>
<feature type="domain" description="Cadherin" evidence="14">
    <location>
        <begin position="911"/>
        <end position="1011"/>
    </location>
</feature>
<keyword evidence="8" id="KW-0130">Cell adhesion</keyword>
<dbReference type="InterPro" id="IPR015919">
    <property type="entry name" value="Cadherin-like_sf"/>
</dbReference>
<comment type="subcellular location">
    <subcellularLocation>
        <location evidence="1">Cell membrane</location>
        <topology evidence="1">Single-pass type I membrane protein</topology>
    </subcellularLocation>
</comment>
<dbReference type="FunFam" id="2.60.40.60:FF:000020">
    <property type="entry name" value="Dachsous cadherin-related 1b"/>
    <property type="match status" value="1"/>
</dbReference>
<protein>
    <recommendedName>
        <fullName evidence="14">Cadherin domain-containing protein</fullName>
    </recommendedName>
</protein>
<feature type="domain" description="Cadherin" evidence="14">
    <location>
        <begin position="448"/>
        <end position="551"/>
    </location>
</feature>
<dbReference type="PANTHER" id="PTHR24026:SF126">
    <property type="entry name" value="PROTOCADHERIN FAT 4"/>
    <property type="match status" value="1"/>
</dbReference>
<evidence type="ECO:0000256" key="12">
    <source>
        <dbReference type="PROSITE-ProRule" id="PRU00043"/>
    </source>
</evidence>
<dbReference type="GO" id="GO:0005509">
    <property type="term" value="F:calcium ion binding"/>
    <property type="evidence" value="ECO:0007669"/>
    <property type="project" value="UniProtKB-UniRule"/>
</dbReference>
<reference evidence="15 16" key="1">
    <citation type="submission" date="2024-11" db="EMBL/GenBank/DDBJ databases">
        <title>Chromosome-level genome assembly of the freshwater bivalve Anodonta woodiana.</title>
        <authorList>
            <person name="Chen X."/>
        </authorList>
    </citation>
    <scope>NUCLEOTIDE SEQUENCE [LARGE SCALE GENOMIC DNA]</scope>
    <source>
        <strain evidence="15">MN2024</strain>
        <tissue evidence="15">Gills</tissue>
    </source>
</reference>
<evidence type="ECO:0000256" key="4">
    <source>
        <dbReference type="ARBA" id="ARBA00022723"/>
    </source>
</evidence>
<feature type="domain" description="Cadherin" evidence="14">
    <location>
        <begin position="1"/>
        <end position="87"/>
    </location>
</feature>
<gene>
    <name evidence="15" type="ORF">ACJMK2_035132</name>
</gene>
<evidence type="ECO:0000256" key="13">
    <source>
        <dbReference type="SAM" id="Phobius"/>
    </source>
</evidence>
<sequence>MEANDTDQTNVMNFAATDTETATYVNIQQFGYTSLATANVTVKTPFDRETHEEGITLKFTLNDSRGNKIDRNVRVYLLDVCDEVPYFDKPAYTFDIHENYLNETNKVPLSVYSEIHATDKDNGINAVVFYYMESSFWKEKYNKTFSIDPQSGHIILLQDLDYEENSFYQFTLHARDGCYPNETLADLTINVQDVQDKPPFFIGLPYMTNLIEENYILLQVSAFDGDRGIPNMVEYSLPKSINCSQNDSDCHFCDRLFEINKMTGNITVTGFVDWSMFDVTQIFGICTIRVKTSEIDQHPKRQRGTTTTYTNVIITIVDTNNHVPHFNNRSYDAAIQENAAKDTLLLINGGATGITVCDLDHDEYSTFNVTIICSNESYCDAFEVVPSTLVREGDIAIRYNNKTILDYEKNPNTTLRIQASEKTNKSRQDIAKLTIQITNVNEFSPQFTNETYEVSFLEQPDNATSVANITATDEDGGFFGKVNYSIAGGNNLFSVNKTTGEIFTNCKPEDLDREKLERLYLSIFAKDGGGLINQTQLIVNLLDRNDNAPKFQQKVYTAFLYENSEEDLKRPFITVQVNIIYISRKFVKAVCATDADATDRNRHIFYAIASGAFDNFSINSSTGAVSVQTGARFDRDKIGLYNLSIIAIDQGENPHTAKTILRVRITDVNNKPPYFINNSYSVEVCENHGNTSAIITCDGKDPDENYSLSYSIIGIKGWNENGETVEESLIHTYFRIDENGSVFVNSTLDRETVEKLEVILSVNDTKTEDNHLSQTATATLTVTLKDVNDNYPDFNFDGNATYYITRVSENADDPTILMSVSATDKDKNRTIHYNISNSTLNNSVFHIDAITGVLSKNGRVDREITPTVNLTVIATDNGYPPKQKSASVLIIIVDFNDNTPQFCTHNLTYYVMENSTKNTNVATLNATDADDGPNKILKYQIETTEKVPFAINESTGLISTSDLLDREGSQGQSFMLTIVAKDNPKDNKLVRMNRTTITIKLLDINDNPPQFPNQTLTTQLPRNRAVNNTIFTVIATDADASENANVTFSIANDTNASNYFDILNKGKNEGNIIVSQSLINLVGWHNITLFATDNGQPRLSSNKTLYIEILDVNLNAPEIGKTPEKIKVYECARTNFEILKINATDNDKSSPNNEYHFSLSVIQPKNNTSFIINKDTGSVFVNANLSVANTSRYEVQIMATDLGSPSRTSSPVIINIEVSDVNDQPPSFTESNYNFSVQEGKENEKIGQVVANDPDINSLSCFTFNDIGSYADYFHITDKGYVILKKALDRENKTQSTITFSVNVRDCSAVVNVSDQCGNYPLQWNSTDTTRVRINVLDADDNPPQFITGVLRVGMRRNTEPNKEILQLKSKVTDKDLPENGIDKWIFQMISFNMTEDLNKLLSNQTSGKGCASMICVTGNGTVVNNMWYTQDMSGIFNLNVLVKDGAGNSTVYIKIFLIADSQVLKMTLLGDRTTVAMTKDTILSACSDVTGKLFIYDNIEDHITDAGKVESTKTDLFFHIAEYENNRVLTADEAKRFLDAHSDDLYSVRFKNSIISIESSLKSELPGNESSKTTYVLAAVIGLLALVILIVGYMFFSSSNRYKRKLRAAMPMEKEMNTLKDNFAVPGSNMYANRENPLLKAEPAPPGYDEIDSTSLNSLDENEIDYTKREIPRDELEEREVTMDMYGEDYNSLPTIDPLEAALREHDAQKQAAMYKQGVSTVQVNHGFVHNWELETTEI</sequence>
<feature type="domain" description="Cadherin" evidence="14">
    <location>
        <begin position="1012"/>
        <end position="1119"/>
    </location>
</feature>
<evidence type="ECO:0000256" key="5">
    <source>
        <dbReference type="ARBA" id="ARBA00022729"/>
    </source>
</evidence>
<evidence type="ECO:0000313" key="15">
    <source>
        <dbReference type="EMBL" id="KAL3877426.1"/>
    </source>
</evidence>
<feature type="domain" description="Cadherin" evidence="14">
    <location>
        <begin position="327"/>
        <end position="447"/>
    </location>
</feature>
<dbReference type="InterPro" id="IPR002126">
    <property type="entry name" value="Cadherin-like_dom"/>
</dbReference>
<dbReference type="GO" id="GO:0005886">
    <property type="term" value="C:plasma membrane"/>
    <property type="evidence" value="ECO:0007669"/>
    <property type="project" value="UniProtKB-SubCell"/>
</dbReference>
<keyword evidence="3 13" id="KW-0812">Transmembrane</keyword>
<keyword evidence="5" id="KW-0732">Signal</keyword>
<keyword evidence="4" id="KW-0479">Metal-binding</keyword>
<evidence type="ECO:0000313" key="16">
    <source>
        <dbReference type="Proteomes" id="UP001634394"/>
    </source>
</evidence>
<feature type="domain" description="Cadherin" evidence="14">
    <location>
        <begin position="1120"/>
        <end position="1228"/>
    </location>
</feature>
<comment type="caution">
    <text evidence="15">The sequence shown here is derived from an EMBL/GenBank/DDBJ whole genome shotgun (WGS) entry which is preliminary data.</text>
</comment>
<organism evidence="15 16">
    <name type="scientific">Sinanodonta woodiana</name>
    <name type="common">Chinese pond mussel</name>
    <name type="synonym">Anodonta woodiana</name>
    <dbReference type="NCBI Taxonomy" id="1069815"/>
    <lineage>
        <taxon>Eukaryota</taxon>
        <taxon>Metazoa</taxon>
        <taxon>Spiralia</taxon>
        <taxon>Lophotrochozoa</taxon>
        <taxon>Mollusca</taxon>
        <taxon>Bivalvia</taxon>
        <taxon>Autobranchia</taxon>
        <taxon>Heteroconchia</taxon>
        <taxon>Palaeoheterodonta</taxon>
        <taxon>Unionida</taxon>
        <taxon>Unionoidea</taxon>
        <taxon>Unionidae</taxon>
        <taxon>Unioninae</taxon>
        <taxon>Sinanodonta</taxon>
    </lineage>
</organism>
<evidence type="ECO:0000256" key="8">
    <source>
        <dbReference type="ARBA" id="ARBA00022889"/>
    </source>
</evidence>
<evidence type="ECO:0000256" key="7">
    <source>
        <dbReference type="ARBA" id="ARBA00022837"/>
    </source>
</evidence>
<dbReference type="Proteomes" id="UP001634394">
    <property type="component" value="Unassembled WGS sequence"/>
</dbReference>
<evidence type="ECO:0000256" key="1">
    <source>
        <dbReference type="ARBA" id="ARBA00004251"/>
    </source>
</evidence>
<evidence type="ECO:0000256" key="11">
    <source>
        <dbReference type="ARBA" id="ARBA00023180"/>
    </source>
</evidence>
<feature type="domain" description="Cadherin" evidence="14">
    <location>
        <begin position="587"/>
        <end position="675"/>
    </location>
</feature>
<feature type="domain" description="Cadherin" evidence="14">
    <location>
        <begin position="1229"/>
        <end position="1346"/>
    </location>
</feature>
<evidence type="ECO:0000256" key="10">
    <source>
        <dbReference type="ARBA" id="ARBA00023136"/>
    </source>
</evidence>
<evidence type="ECO:0000256" key="9">
    <source>
        <dbReference type="ARBA" id="ARBA00022989"/>
    </source>
</evidence>
<dbReference type="PRINTS" id="PR00205">
    <property type="entry name" value="CADHERIN"/>
</dbReference>
<dbReference type="FunFam" id="2.60.40.60:FF:000015">
    <property type="entry name" value="FAT atypical cadherin 1"/>
    <property type="match status" value="1"/>
</dbReference>
<evidence type="ECO:0000259" key="14">
    <source>
        <dbReference type="PROSITE" id="PS50268"/>
    </source>
</evidence>
<dbReference type="CDD" id="cd11304">
    <property type="entry name" value="Cadherin_repeat"/>
    <property type="match status" value="11"/>
</dbReference>
<evidence type="ECO:0000256" key="6">
    <source>
        <dbReference type="ARBA" id="ARBA00022737"/>
    </source>
</evidence>
<dbReference type="Gene3D" id="2.60.40.60">
    <property type="entry name" value="Cadherins"/>
    <property type="match status" value="12"/>
</dbReference>
<feature type="domain" description="Cadherin" evidence="14">
    <location>
        <begin position="799"/>
        <end position="902"/>
    </location>
</feature>
<keyword evidence="2" id="KW-1003">Cell membrane</keyword>
<dbReference type="PANTHER" id="PTHR24026">
    <property type="entry name" value="FAT ATYPICAL CADHERIN-RELATED"/>
    <property type="match status" value="1"/>
</dbReference>